<evidence type="ECO:0000313" key="3">
    <source>
        <dbReference type="Proteomes" id="UP001162131"/>
    </source>
</evidence>
<protein>
    <submittedName>
        <fullName evidence="2">Uncharacterized protein</fullName>
    </submittedName>
</protein>
<organism evidence="2 3">
    <name type="scientific">Blepharisma stoltei</name>
    <dbReference type="NCBI Taxonomy" id="1481888"/>
    <lineage>
        <taxon>Eukaryota</taxon>
        <taxon>Sar</taxon>
        <taxon>Alveolata</taxon>
        <taxon>Ciliophora</taxon>
        <taxon>Postciliodesmatophora</taxon>
        <taxon>Heterotrichea</taxon>
        <taxon>Heterotrichida</taxon>
        <taxon>Blepharismidae</taxon>
        <taxon>Blepharisma</taxon>
    </lineage>
</organism>
<reference evidence="2" key="1">
    <citation type="submission" date="2021-09" db="EMBL/GenBank/DDBJ databases">
        <authorList>
            <consortium name="AG Swart"/>
            <person name="Singh M."/>
            <person name="Singh A."/>
            <person name="Seah K."/>
            <person name="Emmerich C."/>
        </authorList>
    </citation>
    <scope>NUCLEOTIDE SEQUENCE</scope>
    <source>
        <strain evidence="2">ATCC30299</strain>
    </source>
</reference>
<dbReference type="EMBL" id="CAJZBQ010000016">
    <property type="protein sequence ID" value="CAG9316600.1"/>
    <property type="molecule type" value="Genomic_DNA"/>
</dbReference>
<sequence>MFSLHEYNDNSVYDAETQILEQLKTLQRDVQTMNNRLSTREEILKTKEKENKELKEAIKKLEQNINQLAGTAATDFSDQEEENIVCSCTNKCEIL</sequence>
<evidence type="ECO:0000313" key="2">
    <source>
        <dbReference type="EMBL" id="CAG9316600.1"/>
    </source>
</evidence>
<name>A0AAU9IY32_9CILI</name>
<keyword evidence="3" id="KW-1185">Reference proteome</keyword>
<dbReference type="Proteomes" id="UP001162131">
    <property type="component" value="Unassembled WGS sequence"/>
</dbReference>
<keyword evidence="1" id="KW-0175">Coiled coil</keyword>
<dbReference type="Gene3D" id="1.20.5.4090">
    <property type="match status" value="1"/>
</dbReference>
<evidence type="ECO:0000256" key="1">
    <source>
        <dbReference type="SAM" id="Coils"/>
    </source>
</evidence>
<accession>A0AAU9IY32</accession>
<comment type="caution">
    <text evidence="2">The sequence shown here is derived from an EMBL/GenBank/DDBJ whole genome shotgun (WGS) entry which is preliminary data.</text>
</comment>
<dbReference type="AlphaFoldDB" id="A0AAU9IY32"/>
<gene>
    <name evidence="2" type="ORF">BSTOLATCC_MIC16708</name>
</gene>
<feature type="coiled-coil region" evidence="1">
    <location>
        <begin position="16"/>
        <end position="71"/>
    </location>
</feature>
<proteinExistence type="predicted"/>